<reference evidence="1 2" key="1">
    <citation type="submission" date="2020-08" db="EMBL/GenBank/DDBJ databases">
        <title>Whole genome sequence of Shewanella sp strain PS-2.</title>
        <authorList>
            <person name="Das S.K."/>
        </authorList>
    </citation>
    <scope>NUCLEOTIDE SEQUENCE [LARGE SCALE GENOMIC DNA]</scope>
    <source>
        <strain evidence="1 2">PS-2</strain>
    </source>
</reference>
<dbReference type="Gene3D" id="3.40.50.1820">
    <property type="entry name" value="alpha/beta hydrolase"/>
    <property type="match status" value="1"/>
</dbReference>
<evidence type="ECO:0008006" key="3">
    <source>
        <dbReference type="Google" id="ProtNLM"/>
    </source>
</evidence>
<name>A0ABS9R079_9GAMM</name>
<comment type="caution">
    <text evidence="1">The sequence shown here is derived from an EMBL/GenBank/DDBJ whole genome shotgun (WGS) entry which is preliminary data.</text>
</comment>
<proteinExistence type="predicted"/>
<keyword evidence="2" id="KW-1185">Reference proteome</keyword>
<accession>A0ABS9R079</accession>
<protein>
    <recommendedName>
        <fullName evidence="3">Serine aminopeptidase S33 domain-containing protein</fullName>
    </recommendedName>
</protein>
<dbReference type="RefSeq" id="WP_240132456.1">
    <property type="nucleotide sequence ID" value="NZ_JACSDI010000023.1"/>
</dbReference>
<dbReference type="EMBL" id="JACSDI010000023">
    <property type="protein sequence ID" value="MCG9966003.1"/>
    <property type="molecule type" value="Genomic_DNA"/>
</dbReference>
<sequence length="271" mass="30064">MKNIIKFIPFLIFLFVIQTEADELIQLETRAGVTQPVLLWDVKSHTPDFLIVFFPSGNGNIGFKENNGKIEGKFYFLEKQRELFNSSSFAVAIIDTPSDRKGLGESFRQSEAHFTDMKKVISELKLRFPKSKIVLMGHSRGTVSAGYVSKALENEIDATVLLSARYKIAERPIDAPQEAPGGSGLSNLDFNELSNPTLLVHHLNDGCPSTLYTDAKESAQSIPLVTINGIVDDTPKISSEFALCSSGTNHWFAGQEKLVGEKVIEWLNEIK</sequence>
<evidence type="ECO:0000313" key="1">
    <source>
        <dbReference type="EMBL" id="MCG9966003.1"/>
    </source>
</evidence>
<organism evidence="1 2">
    <name type="scientific">Shewanella cutis</name>
    <dbReference type="NCBI Taxonomy" id="2766780"/>
    <lineage>
        <taxon>Bacteria</taxon>
        <taxon>Pseudomonadati</taxon>
        <taxon>Pseudomonadota</taxon>
        <taxon>Gammaproteobacteria</taxon>
        <taxon>Alteromonadales</taxon>
        <taxon>Shewanellaceae</taxon>
        <taxon>Shewanella</taxon>
    </lineage>
</organism>
<evidence type="ECO:0000313" key="2">
    <source>
        <dbReference type="Proteomes" id="UP000829384"/>
    </source>
</evidence>
<dbReference type="Proteomes" id="UP000829384">
    <property type="component" value="Unassembled WGS sequence"/>
</dbReference>
<dbReference type="SUPFAM" id="SSF53474">
    <property type="entry name" value="alpha/beta-Hydrolases"/>
    <property type="match status" value="1"/>
</dbReference>
<dbReference type="InterPro" id="IPR029058">
    <property type="entry name" value="AB_hydrolase_fold"/>
</dbReference>
<gene>
    <name evidence="1" type="ORF">H9J30_19070</name>
</gene>